<feature type="domain" description="Ricin B lectin" evidence="1">
    <location>
        <begin position="9"/>
        <end position="146"/>
    </location>
</feature>
<dbReference type="Pfam" id="PF00652">
    <property type="entry name" value="Ricin_B_lectin"/>
    <property type="match status" value="1"/>
</dbReference>
<dbReference type="AlphaFoldDB" id="A0A918EGC4"/>
<dbReference type="Proteomes" id="UP000639606">
    <property type="component" value="Unassembled WGS sequence"/>
</dbReference>
<dbReference type="InterPro" id="IPR035992">
    <property type="entry name" value="Ricin_B-like_lectins"/>
</dbReference>
<accession>A0A918EGC4</accession>
<reference evidence="2" key="2">
    <citation type="submission" date="2020-09" db="EMBL/GenBank/DDBJ databases">
        <authorList>
            <person name="Sun Q."/>
            <person name="Ohkuma M."/>
        </authorList>
    </citation>
    <scope>NUCLEOTIDE SEQUENCE</scope>
    <source>
        <strain evidence="2">JCM 3313</strain>
    </source>
</reference>
<keyword evidence="3" id="KW-1185">Reference proteome</keyword>
<dbReference type="SUPFAM" id="SSF50370">
    <property type="entry name" value="Ricin B-like lectins"/>
    <property type="match status" value="1"/>
</dbReference>
<dbReference type="InterPro" id="IPR000772">
    <property type="entry name" value="Ricin_B_lectin"/>
</dbReference>
<dbReference type="Gene3D" id="2.80.10.50">
    <property type="match status" value="2"/>
</dbReference>
<comment type="caution">
    <text evidence="2">The sequence shown here is derived from an EMBL/GenBank/DDBJ whole genome shotgun (WGS) entry which is preliminary data.</text>
</comment>
<gene>
    <name evidence="2" type="ORF">GCM10010185_45530</name>
</gene>
<evidence type="ECO:0000313" key="3">
    <source>
        <dbReference type="Proteomes" id="UP000639606"/>
    </source>
</evidence>
<name>A0A918EGC4_9PSEU</name>
<dbReference type="CDD" id="cd00161">
    <property type="entry name" value="beta-trefoil_Ricin-like"/>
    <property type="match status" value="1"/>
</dbReference>
<reference evidence="2" key="1">
    <citation type="journal article" date="2014" name="Int. J. Syst. Evol. Microbiol.">
        <title>Complete genome sequence of Corynebacterium casei LMG S-19264T (=DSM 44701T), isolated from a smear-ripened cheese.</title>
        <authorList>
            <consortium name="US DOE Joint Genome Institute (JGI-PGF)"/>
            <person name="Walter F."/>
            <person name="Albersmeier A."/>
            <person name="Kalinowski J."/>
            <person name="Ruckert C."/>
        </authorList>
    </citation>
    <scope>NUCLEOTIDE SEQUENCE</scope>
    <source>
        <strain evidence="2">JCM 3313</strain>
    </source>
</reference>
<sequence>MTQPSALTGERWRFHAQYNGLVMDAANSGGHGSAVQLWPSNGTAAQVWVQENAREGGNYLHPSYDWGLCLDFDGDRGWGVPMKVNRCDGSASQRWHFFIHSAGGYELATHTDRAFVLDVPNSNFAAGQQLQLWGPNNGVAQQWSIWGA</sequence>
<proteinExistence type="predicted"/>
<evidence type="ECO:0000313" key="2">
    <source>
        <dbReference type="EMBL" id="GGP67709.1"/>
    </source>
</evidence>
<dbReference type="EMBL" id="BMRG01000010">
    <property type="protein sequence ID" value="GGP67709.1"/>
    <property type="molecule type" value="Genomic_DNA"/>
</dbReference>
<protein>
    <recommendedName>
        <fullName evidence="1">Ricin B lectin domain-containing protein</fullName>
    </recommendedName>
</protein>
<dbReference type="PROSITE" id="PS50231">
    <property type="entry name" value="RICIN_B_LECTIN"/>
    <property type="match status" value="1"/>
</dbReference>
<dbReference type="SMART" id="SM00458">
    <property type="entry name" value="RICIN"/>
    <property type="match status" value="1"/>
</dbReference>
<organism evidence="2 3">
    <name type="scientific">Saccharothrix coeruleofusca</name>
    <dbReference type="NCBI Taxonomy" id="33919"/>
    <lineage>
        <taxon>Bacteria</taxon>
        <taxon>Bacillati</taxon>
        <taxon>Actinomycetota</taxon>
        <taxon>Actinomycetes</taxon>
        <taxon>Pseudonocardiales</taxon>
        <taxon>Pseudonocardiaceae</taxon>
        <taxon>Saccharothrix</taxon>
    </lineage>
</organism>
<evidence type="ECO:0000259" key="1">
    <source>
        <dbReference type="SMART" id="SM00458"/>
    </source>
</evidence>